<reference evidence="1 2" key="1">
    <citation type="submission" date="2021-06" db="EMBL/GenBank/DDBJ databases">
        <title>Caerostris extrusa draft genome.</title>
        <authorList>
            <person name="Kono N."/>
            <person name="Arakawa K."/>
        </authorList>
    </citation>
    <scope>NUCLEOTIDE SEQUENCE [LARGE SCALE GENOMIC DNA]</scope>
</reference>
<accession>A0AAV4Q8B8</accession>
<evidence type="ECO:0000313" key="1">
    <source>
        <dbReference type="EMBL" id="GIY06278.1"/>
    </source>
</evidence>
<sequence length="138" mass="15594">MSQAVIGERTHFTVLGTALMRAHIVHMPGPEEYLPARRTDIYPGHVPALRILGGGRGRKLINRAFPFVFWPGFHPFITFSPLIVKSVERCDSLFVSLLFRRVDIALIEICPLALEDTAPASFQNWFYLSSALIKKAMR</sequence>
<proteinExistence type="predicted"/>
<protein>
    <submittedName>
        <fullName evidence="1">Uncharacterized protein</fullName>
    </submittedName>
</protein>
<dbReference type="Proteomes" id="UP001054945">
    <property type="component" value="Unassembled WGS sequence"/>
</dbReference>
<evidence type="ECO:0000313" key="2">
    <source>
        <dbReference type="Proteomes" id="UP001054945"/>
    </source>
</evidence>
<keyword evidence="2" id="KW-1185">Reference proteome</keyword>
<organism evidence="1 2">
    <name type="scientific">Caerostris extrusa</name>
    <name type="common">Bark spider</name>
    <name type="synonym">Caerostris bankana</name>
    <dbReference type="NCBI Taxonomy" id="172846"/>
    <lineage>
        <taxon>Eukaryota</taxon>
        <taxon>Metazoa</taxon>
        <taxon>Ecdysozoa</taxon>
        <taxon>Arthropoda</taxon>
        <taxon>Chelicerata</taxon>
        <taxon>Arachnida</taxon>
        <taxon>Araneae</taxon>
        <taxon>Araneomorphae</taxon>
        <taxon>Entelegynae</taxon>
        <taxon>Araneoidea</taxon>
        <taxon>Araneidae</taxon>
        <taxon>Caerostris</taxon>
    </lineage>
</organism>
<dbReference type="AlphaFoldDB" id="A0AAV4Q8B8"/>
<comment type="caution">
    <text evidence="1">The sequence shown here is derived from an EMBL/GenBank/DDBJ whole genome shotgun (WGS) entry which is preliminary data.</text>
</comment>
<gene>
    <name evidence="1" type="ORF">CEXT_211411</name>
</gene>
<name>A0AAV4Q8B8_CAEEX</name>
<dbReference type="EMBL" id="BPLR01005944">
    <property type="protein sequence ID" value="GIY06278.1"/>
    <property type="molecule type" value="Genomic_DNA"/>
</dbReference>